<sequence>MSKSRLNVLSGDGGAASGEESAGEMIWPPPSFDKSQKQPLASYARKKRYHSASFSHSGTNGLTIDGIPSDLHTLTAALHKVQLTGNRLPYGKNSKKSRDGRKLPSKRKFLIGLLSVVGGGKHDDPTDVLDEIELDPEDPDFDSDEDAPVMFDEFQPTLPDDVFEKTFVSLMNEFFIHGKTQELIDALSDVNLAAHQRRRLPYLAITLAIQHRQTQCELTSELLSDMCGKVLNHAHIQQGFQLVFSEIGDLIIDVPKAPEYIGRFIARAIVDDILPPKFIELQRTVLSQVSPSNSPLQTEAVESEDAATSTTTTPNGSNSQNLTRPGTRNLSDSSSGGSVYVETSGSSGIGSASSLITINMARPDITLQALNKAESILTLRHTFAKLDNIWGVPAGPKATKMLVKKIRRLLKSFISSKDIDEATEALLELDAPHFHHELVFQSVIMAIEISTEDARELVIRLLKELCTSVVLTIDQLTLGIKRVYAELPDLQLDVPAAYALMDLFMNNAIKAGFMPKKLASDFGAKPRKRFISETDSVYRTNSSKPW</sequence>
<dbReference type="SMART" id="SM00544">
    <property type="entry name" value="MA3"/>
    <property type="match status" value="2"/>
</dbReference>
<dbReference type="InterPro" id="IPR003891">
    <property type="entry name" value="Initiation_fac_eIF4g_MI"/>
</dbReference>
<name>A0A4Z2DNT5_SCHJA</name>
<dbReference type="Proteomes" id="UP000311919">
    <property type="component" value="Unassembled WGS sequence"/>
</dbReference>
<comment type="subcellular location">
    <subcellularLocation>
        <location evidence="1">Cytoplasm</location>
    </subcellularLocation>
</comment>
<dbReference type="Pfam" id="PF02847">
    <property type="entry name" value="MA3"/>
    <property type="match status" value="2"/>
</dbReference>
<evidence type="ECO:0000259" key="7">
    <source>
        <dbReference type="PROSITE" id="PS51366"/>
    </source>
</evidence>
<evidence type="ECO:0000256" key="3">
    <source>
        <dbReference type="ARBA" id="ARBA00022490"/>
    </source>
</evidence>
<comment type="similarity">
    <text evidence="2">Belongs to the PDCD4 family.</text>
</comment>
<keyword evidence="4" id="KW-0677">Repeat</keyword>
<accession>A0A4Z2DNT5</accession>
<evidence type="ECO:0000256" key="5">
    <source>
        <dbReference type="ARBA" id="ARBA00023242"/>
    </source>
</evidence>
<dbReference type="GO" id="GO:0005634">
    <property type="term" value="C:nucleus"/>
    <property type="evidence" value="ECO:0007669"/>
    <property type="project" value="TreeGrafter"/>
</dbReference>
<keyword evidence="9" id="KW-1185">Reference proteome</keyword>
<keyword evidence="5" id="KW-0539">Nucleus</keyword>
<dbReference type="STRING" id="6182.A0A4Z2DNT5"/>
<dbReference type="PANTHER" id="PTHR12626:SF0">
    <property type="entry name" value="PROGRAMMED CELL DEATH PROTEIN 4"/>
    <property type="match status" value="1"/>
</dbReference>
<evidence type="ECO:0000313" key="8">
    <source>
        <dbReference type="EMBL" id="TNN18062.1"/>
    </source>
</evidence>
<dbReference type="GO" id="GO:0045892">
    <property type="term" value="P:negative regulation of DNA-templated transcription"/>
    <property type="evidence" value="ECO:0007669"/>
    <property type="project" value="InterPro"/>
</dbReference>
<reference evidence="8 9" key="1">
    <citation type="submission" date="2019-03" db="EMBL/GenBank/DDBJ databases">
        <title>An improved genome assembly of the fluke Schistosoma japonicum.</title>
        <authorList>
            <person name="Hu W."/>
            <person name="Luo F."/>
            <person name="Yin M."/>
            <person name="Mo X."/>
            <person name="Sun C."/>
            <person name="Wu Q."/>
            <person name="Zhu B."/>
            <person name="Xiang M."/>
            <person name="Wang J."/>
            <person name="Wang Y."/>
            <person name="Zhang T."/>
            <person name="Xu B."/>
            <person name="Zheng H."/>
            <person name="Feng Z."/>
        </authorList>
    </citation>
    <scope>NUCLEOTIDE SEQUENCE [LARGE SCALE GENOMIC DNA]</scope>
    <source>
        <strain evidence="8">HuSjv2</strain>
        <tissue evidence="8">Worms</tissue>
    </source>
</reference>
<feature type="region of interest" description="Disordered" evidence="6">
    <location>
        <begin position="1"/>
        <end position="44"/>
    </location>
</feature>
<dbReference type="EMBL" id="SKCS01000084">
    <property type="protein sequence ID" value="TNN18062.1"/>
    <property type="molecule type" value="Genomic_DNA"/>
</dbReference>
<gene>
    <name evidence="8" type="ORF">EWB00_010719</name>
</gene>
<feature type="domain" description="MI" evidence="7">
    <location>
        <begin position="401"/>
        <end position="524"/>
    </location>
</feature>
<dbReference type="SUPFAM" id="SSF48371">
    <property type="entry name" value="ARM repeat"/>
    <property type="match status" value="2"/>
</dbReference>
<dbReference type="PROSITE" id="PS51366">
    <property type="entry name" value="MI"/>
    <property type="match status" value="2"/>
</dbReference>
<dbReference type="Gene3D" id="1.25.40.180">
    <property type="match status" value="2"/>
</dbReference>
<evidence type="ECO:0000256" key="1">
    <source>
        <dbReference type="ARBA" id="ARBA00004496"/>
    </source>
</evidence>
<protein>
    <submittedName>
        <fullName evidence="8">Programmed cell death protein isoform 3</fullName>
    </submittedName>
</protein>
<dbReference type="OrthoDB" id="414546at2759"/>
<dbReference type="InterPro" id="IPR016024">
    <property type="entry name" value="ARM-type_fold"/>
</dbReference>
<proteinExistence type="inferred from homology"/>
<evidence type="ECO:0000256" key="2">
    <source>
        <dbReference type="ARBA" id="ARBA00005497"/>
    </source>
</evidence>
<evidence type="ECO:0000256" key="4">
    <source>
        <dbReference type="ARBA" id="ARBA00022737"/>
    </source>
</evidence>
<evidence type="ECO:0000256" key="6">
    <source>
        <dbReference type="SAM" id="MobiDB-lite"/>
    </source>
</evidence>
<keyword evidence="3" id="KW-0963">Cytoplasm</keyword>
<evidence type="ECO:0000313" key="9">
    <source>
        <dbReference type="Proteomes" id="UP000311919"/>
    </source>
</evidence>
<dbReference type="PANTHER" id="PTHR12626">
    <property type="entry name" value="PROGRAMMED CELL DEATH 4"/>
    <property type="match status" value="1"/>
</dbReference>
<comment type="caution">
    <text evidence="8">The sequence shown here is derived from an EMBL/GenBank/DDBJ whole genome shotgun (WGS) entry which is preliminary data.</text>
</comment>
<dbReference type="AlphaFoldDB" id="A0A4Z2DNT5"/>
<feature type="domain" description="MI" evidence="7">
    <location>
        <begin position="162"/>
        <end position="284"/>
    </location>
</feature>
<organism evidence="8 9">
    <name type="scientific">Schistosoma japonicum</name>
    <name type="common">Blood fluke</name>
    <dbReference type="NCBI Taxonomy" id="6182"/>
    <lineage>
        <taxon>Eukaryota</taxon>
        <taxon>Metazoa</taxon>
        <taxon>Spiralia</taxon>
        <taxon>Lophotrochozoa</taxon>
        <taxon>Platyhelminthes</taxon>
        <taxon>Trematoda</taxon>
        <taxon>Digenea</taxon>
        <taxon>Strigeidida</taxon>
        <taxon>Schistosomatoidea</taxon>
        <taxon>Schistosomatidae</taxon>
        <taxon>Schistosoma</taxon>
    </lineage>
</organism>
<dbReference type="InterPro" id="IPR039778">
    <property type="entry name" value="PDCD4"/>
</dbReference>
<dbReference type="GO" id="GO:0005829">
    <property type="term" value="C:cytosol"/>
    <property type="evidence" value="ECO:0007669"/>
    <property type="project" value="TreeGrafter"/>
</dbReference>
<feature type="region of interest" description="Disordered" evidence="6">
    <location>
        <begin position="291"/>
        <end position="348"/>
    </location>
</feature>
<feature type="compositionally biased region" description="Polar residues" evidence="6">
    <location>
        <begin position="314"/>
        <end position="343"/>
    </location>
</feature>